<dbReference type="Proteomes" id="UP001732700">
    <property type="component" value="Chromosome 1A"/>
</dbReference>
<protein>
    <submittedName>
        <fullName evidence="1">Uncharacterized protein</fullName>
    </submittedName>
</protein>
<proteinExistence type="predicted"/>
<organism evidence="1 2">
    <name type="scientific">Avena sativa</name>
    <name type="common">Oat</name>
    <dbReference type="NCBI Taxonomy" id="4498"/>
    <lineage>
        <taxon>Eukaryota</taxon>
        <taxon>Viridiplantae</taxon>
        <taxon>Streptophyta</taxon>
        <taxon>Embryophyta</taxon>
        <taxon>Tracheophyta</taxon>
        <taxon>Spermatophyta</taxon>
        <taxon>Magnoliopsida</taxon>
        <taxon>Liliopsida</taxon>
        <taxon>Poales</taxon>
        <taxon>Poaceae</taxon>
        <taxon>BOP clade</taxon>
        <taxon>Pooideae</taxon>
        <taxon>Poodae</taxon>
        <taxon>Poeae</taxon>
        <taxon>Poeae Chloroplast Group 1 (Aveneae type)</taxon>
        <taxon>Aveninae</taxon>
        <taxon>Avena</taxon>
    </lineage>
</organism>
<dbReference type="EnsemblPlants" id="AVESA.00010b.r2.1AG0010360.1">
    <property type="protein sequence ID" value="AVESA.00010b.r2.1AG0010360.1.CDS"/>
    <property type="gene ID" value="AVESA.00010b.r2.1AG0010360"/>
</dbReference>
<evidence type="ECO:0000313" key="2">
    <source>
        <dbReference type="Proteomes" id="UP001732700"/>
    </source>
</evidence>
<reference evidence="1" key="1">
    <citation type="submission" date="2021-05" db="EMBL/GenBank/DDBJ databases">
        <authorList>
            <person name="Scholz U."/>
            <person name="Mascher M."/>
            <person name="Fiebig A."/>
        </authorList>
    </citation>
    <scope>NUCLEOTIDE SEQUENCE [LARGE SCALE GENOMIC DNA]</scope>
</reference>
<evidence type="ECO:0000313" key="1">
    <source>
        <dbReference type="EnsemblPlants" id="AVESA.00010b.r2.1AG0010360.1.CDS"/>
    </source>
</evidence>
<accession>A0ACD5T8L3</accession>
<name>A0ACD5T8L3_AVESA</name>
<sequence>MALWRRSSSWLSSCSRSPAGIVVGGNEAKVSPEVAPEDAADSEEVDEERWSRLLPELLTDIVRRVDQGAERWPPRRDVVACACVCRRWRDAAVSVVRPPLECGRITFPSSLKQPGPRDAPMHCFIRRNKQNSTFYLYLSLTQALTDKGKFLLAARRFRHGAHTEYIISYDSDDLYPGSNSGVGKLRSDFLGTKFIMYDNQQPYNGAKTLKSRSSRRFASKQISPHVPGGNLEVGLVSYKFNFLKSRGPRRMQCSIQCPVVASDPLNREKKPESSSSSLSLRNKAPRWHEHLQCWCLNFHGRVTVASVKNFQLVAPAGGGSDPWGVGDEETVILQFGKIEDDAFTMDFRHPLSAFQAFAICLTSFGTKLACE</sequence>
<reference evidence="1" key="2">
    <citation type="submission" date="2025-09" db="UniProtKB">
        <authorList>
            <consortium name="EnsemblPlants"/>
        </authorList>
    </citation>
    <scope>IDENTIFICATION</scope>
</reference>
<keyword evidence="2" id="KW-1185">Reference proteome</keyword>